<feature type="coiled-coil region" evidence="1">
    <location>
        <begin position="756"/>
        <end position="783"/>
    </location>
</feature>
<reference evidence="3 4" key="1">
    <citation type="submission" date="2015-11" db="EMBL/GenBank/DDBJ databases">
        <title>The genome of Debaryomyces fabryi.</title>
        <authorList>
            <person name="Tafer H."/>
            <person name="Lopandic K."/>
        </authorList>
    </citation>
    <scope>NUCLEOTIDE SEQUENCE [LARGE SCALE GENOMIC DNA]</scope>
    <source>
        <strain evidence="3 4">CBS 789</strain>
    </source>
</reference>
<evidence type="ECO:0000256" key="2">
    <source>
        <dbReference type="SAM" id="MobiDB-lite"/>
    </source>
</evidence>
<dbReference type="Gene3D" id="1.10.287.1490">
    <property type="match status" value="1"/>
</dbReference>
<gene>
    <name evidence="3" type="ORF">AC631_05380</name>
</gene>
<dbReference type="AlphaFoldDB" id="A0A0V1PRK6"/>
<feature type="coiled-coil region" evidence="1">
    <location>
        <begin position="522"/>
        <end position="556"/>
    </location>
</feature>
<name>A0A0V1PRK6_9ASCO</name>
<feature type="region of interest" description="Disordered" evidence="2">
    <location>
        <begin position="638"/>
        <end position="660"/>
    </location>
</feature>
<feature type="coiled-coil region" evidence="1">
    <location>
        <begin position="588"/>
        <end position="636"/>
    </location>
</feature>
<proteinExistence type="predicted"/>
<accession>A0A0V1PRK6</accession>
<dbReference type="RefSeq" id="XP_015464970.1">
    <property type="nucleotide sequence ID" value="XM_015614209.1"/>
</dbReference>
<comment type="caution">
    <text evidence="3">The sequence shown here is derived from an EMBL/GenBank/DDBJ whole genome shotgun (WGS) entry which is preliminary data.</text>
</comment>
<feature type="coiled-coil region" evidence="1">
    <location>
        <begin position="226"/>
        <end position="281"/>
    </location>
</feature>
<organism evidence="3 4">
    <name type="scientific">Debaryomyces fabryi</name>
    <dbReference type="NCBI Taxonomy" id="58627"/>
    <lineage>
        <taxon>Eukaryota</taxon>
        <taxon>Fungi</taxon>
        <taxon>Dikarya</taxon>
        <taxon>Ascomycota</taxon>
        <taxon>Saccharomycotina</taxon>
        <taxon>Pichiomycetes</taxon>
        <taxon>Debaryomycetaceae</taxon>
        <taxon>Debaryomyces</taxon>
    </lineage>
</organism>
<feature type="region of interest" description="Disordered" evidence="2">
    <location>
        <begin position="380"/>
        <end position="437"/>
    </location>
</feature>
<dbReference type="Proteomes" id="UP000054251">
    <property type="component" value="Unassembled WGS sequence"/>
</dbReference>
<dbReference type="EMBL" id="LMYN01000200">
    <property type="protein sequence ID" value="KRZ98867.1"/>
    <property type="molecule type" value="Genomic_DNA"/>
</dbReference>
<feature type="region of interest" description="Disordered" evidence="2">
    <location>
        <begin position="788"/>
        <end position="808"/>
    </location>
</feature>
<protein>
    <submittedName>
        <fullName evidence="3">Uncharacterized protein</fullName>
    </submittedName>
</protein>
<feature type="compositionally biased region" description="Low complexity" evidence="2">
    <location>
        <begin position="797"/>
        <end position="808"/>
    </location>
</feature>
<feature type="compositionally biased region" description="Basic and acidic residues" evidence="2">
    <location>
        <begin position="389"/>
        <end position="416"/>
    </location>
</feature>
<feature type="coiled-coil region" evidence="1">
    <location>
        <begin position="163"/>
        <end position="193"/>
    </location>
</feature>
<sequence>MGWSDYLAAAGCLGTAITYELYRSKITEYENVLTELYGKINDLELQLEQECLQANSTFSTEQEYIRTGYTSKDFNSEAEKIDEERKSLAKLEDVNQVLKSNVSQMRHEKIQLEKKLKQFQDKIDSLETDLLKASLDKVSLKELYHFKLNNEIEKLITSRDLEIANLHDTVKSLNKEKEKLSEVNSKLSEDNKKHAFEIDQNVKEISLLSKQKASNEDNIGSLNTKLNKLELLNERNEIELGKKEKKLNEYGKEVSELNDKLNSNKEELSRLLCEVENSQKSITGKEELLAIGKQEIALLKREIEYQCKLLESKSVSLNKTIEKQDSFMIEYKELGYEIDQLFEEVFEIEKNSNEGNRNSDEDSRSEEFEIVKYNESKRSSEDFEEVDIEDAKKTSSESSEDHEQKKEDSQIEEKSLSKNMESSEGSEVEPDKDIELKGFEPTINESFKNSLRKIQRVREYIKSFKSAKNDSVSKHQDKIRLLQRINSILGERKELKIALSSDTTQKLEDESSNESLGDQNFELQLENNLKSIMLQISEKEKQIKTLESKLEVRVKEFDTFKQEKKQLELAHNNDRKTLTARESEIDRLNQELAKLPTATKEISNLNAELSARSEQIHTLERDIQRLVHDLQSSNAKVENLPAAHNPTNSNISEPLTGDDDIKLSGAELQISPDLSKQSQPLDEEKLHTQKVTPLHSEPKIPSESSESARNELGGIPETEVSTSTLRLQSAKRSTKESNTSEEVVHSDNFTPLSEEKKAYQHKIDELTRQLQEANSKIAKQHKVISKNLELLKESRSRSSSPMTSPTKS</sequence>
<dbReference type="OrthoDB" id="4091010at2759"/>
<feature type="region of interest" description="Disordered" evidence="2">
    <location>
        <begin position="688"/>
        <end position="754"/>
    </location>
</feature>
<evidence type="ECO:0000313" key="3">
    <source>
        <dbReference type="EMBL" id="KRZ98867.1"/>
    </source>
</evidence>
<keyword evidence="4" id="KW-1185">Reference proteome</keyword>
<feature type="coiled-coil region" evidence="1">
    <location>
        <begin position="81"/>
        <end position="136"/>
    </location>
</feature>
<feature type="compositionally biased region" description="Polar residues" evidence="2">
    <location>
        <begin position="719"/>
        <end position="751"/>
    </location>
</feature>
<evidence type="ECO:0000313" key="4">
    <source>
        <dbReference type="Proteomes" id="UP000054251"/>
    </source>
</evidence>
<keyword evidence="1" id="KW-0175">Coiled coil</keyword>
<dbReference type="GeneID" id="26842389"/>
<evidence type="ECO:0000256" key="1">
    <source>
        <dbReference type="SAM" id="Coils"/>
    </source>
</evidence>